<evidence type="ECO:0000313" key="1">
    <source>
        <dbReference type="EMBL" id="NHO65380.1"/>
    </source>
</evidence>
<proteinExistence type="predicted"/>
<protein>
    <submittedName>
        <fullName evidence="1">Class I SAM-dependent methyltransferase</fullName>
    </submittedName>
</protein>
<dbReference type="GO" id="GO:0032259">
    <property type="term" value="P:methylation"/>
    <property type="evidence" value="ECO:0007669"/>
    <property type="project" value="UniProtKB-KW"/>
</dbReference>
<keyword evidence="2" id="KW-1185">Reference proteome</keyword>
<sequence>MALCPFCQSSTRKCHEDKRRAYFSCPTCFAIHVPATYHLTADSEKAEYNKHENHAEDAGYRQFLSRFSEPLCERIPSPSVGLDFGCGPGPVLALMLEDKGHTMSLYDVFYHPNQAALQQDYDFITATEVVEHLSNPVNVLDGLWGMLRPGGVLGVMTKRVIDTQAFKTWHYKNDPTHIVFFHERTLSFIAERWGCEMELVGSDVVFFNKPRCLP</sequence>
<dbReference type="GO" id="GO:0008168">
    <property type="term" value="F:methyltransferase activity"/>
    <property type="evidence" value="ECO:0007669"/>
    <property type="project" value="UniProtKB-KW"/>
</dbReference>
<dbReference type="EMBL" id="JAAONZ010000004">
    <property type="protein sequence ID" value="NHO65380.1"/>
    <property type="molecule type" value="Genomic_DNA"/>
</dbReference>
<keyword evidence="1" id="KW-0808">Transferase</keyword>
<dbReference type="SUPFAM" id="SSF53335">
    <property type="entry name" value="S-adenosyl-L-methionine-dependent methyltransferases"/>
    <property type="match status" value="1"/>
</dbReference>
<dbReference type="Gene3D" id="3.40.50.150">
    <property type="entry name" value="Vaccinia Virus protein VP39"/>
    <property type="match status" value="2"/>
</dbReference>
<comment type="caution">
    <text evidence="1">The sequence shown here is derived from an EMBL/GenBank/DDBJ whole genome shotgun (WGS) entry which is preliminary data.</text>
</comment>
<accession>A0A9E5JUZ5</accession>
<reference evidence="1" key="1">
    <citation type="submission" date="2020-03" db="EMBL/GenBank/DDBJ databases">
        <authorList>
            <person name="Guo F."/>
        </authorList>
    </citation>
    <scope>NUCLEOTIDE SEQUENCE</scope>
    <source>
        <strain evidence="1">JCM 30134</strain>
    </source>
</reference>
<organism evidence="1 2">
    <name type="scientific">Pseudomaricurvus hydrocarbonicus</name>
    <dbReference type="NCBI Taxonomy" id="1470433"/>
    <lineage>
        <taxon>Bacteria</taxon>
        <taxon>Pseudomonadati</taxon>
        <taxon>Pseudomonadota</taxon>
        <taxon>Gammaproteobacteria</taxon>
        <taxon>Cellvibrionales</taxon>
        <taxon>Cellvibrionaceae</taxon>
        <taxon>Pseudomaricurvus</taxon>
    </lineage>
</organism>
<dbReference type="Proteomes" id="UP000787472">
    <property type="component" value="Unassembled WGS sequence"/>
</dbReference>
<name>A0A9E5JUZ5_9GAMM</name>
<dbReference type="AlphaFoldDB" id="A0A9E5JUZ5"/>
<evidence type="ECO:0000313" key="2">
    <source>
        <dbReference type="Proteomes" id="UP000787472"/>
    </source>
</evidence>
<gene>
    <name evidence="1" type="ORF">G8770_07485</name>
</gene>
<keyword evidence="1" id="KW-0489">Methyltransferase</keyword>
<dbReference type="Pfam" id="PF13489">
    <property type="entry name" value="Methyltransf_23"/>
    <property type="match status" value="1"/>
</dbReference>
<dbReference type="InterPro" id="IPR029063">
    <property type="entry name" value="SAM-dependent_MTases_sf"/>
</dbReference>